<accession>A0A160T5D4</accession>
<name>A0A160T5D4_9CHLR</name>
<proteinExistence type="predicted"/>
<reference evidence="1" key="1">
    <citation type="submission" date="2016-01" db="EMBL/GenBank/DDBJ databases">
        <authorList>
            <person name="Mcilroy J.S."/>
            <person name="Karst M S."/>
            <person name="Albertsen M."/>
        </authorList>
    </citation>
    <scope>NUCLEOTIDE SEQUENCE</scope>
    <source>
        <strain evidence="1">Cfx-K</strain>
    </source>
</reference>
<dbReference type="AlphaFoldDB" id="A0A160T5D4"/>
<dbReference type="Pfam" id="PF07676">
    <property type="entry name" value="PD40"/>
    <property type="match status" value="1"/>
</dbReference>
<evidence type="ECO:0008006" key="3">
    <source>
        <dbReference type="Google" id="ProtNLM"/>
    </source>
</evidence>
<organism evidence="1 2">
    <name type="scientific">Candidatus Promineifilum breve</name>
    <dbReference type="NCBI Taxonomy" id="1806508"/>
    <lineage>
        <taxon>Bacteria</taxon>
        <taxon>Bacillati</taxon>
        <taxon>Chloroflexota</taxon>
        <taxon>Ardenticatenia</taxon>
        <taxon>Candidatus Promineifilales</taxon>
        <taxon>Candidatus Promineifilaceae</taxon>
        <taxon>Candidatus Promineifilum</taxon>
    </lineage>
</organism>
<keyword evidence="2" id="KW-1185">Reference proteome</keyword>
<dbReference type="SUPFAM" id="SSF82171">
    <property type="entry name" value="DPP6 N-terminal domain-like"/>
    <property type="match status" value="1"/>
</dbReference>
<evidence type="ECO:0000313" key="2">
    <source>
        <dbReference type="Proteomes" id="UP000215027"/>
    </source>
</evidence>
<evidence type="ECO:0000313" key="1">
    <source>
        <dbReference type="EMBL" id="CUS05124.2"/>
    </source>
</evidence>
<dbReference type="InterPro" id="IPR011659">
    <property type="entry name" value="WD40"/>
</dbReference>
<protein>
    <recommendedName>
        <fullName evidence="3">WD40 repeat domain-containing protein</fullName>
    </recommendedName>
</protein>
<dbReference type="InterPro" id="IPR011042">
    <property type="entry name" value="6-blade_b-propeller_TolB-like"/>
</dbReference>
<dbReference type="KEGG" id="pbf:CFX0092_A3246"/>
<dbReference type="EMBL" id="LN890655">
    <property type="protein sequence ID" value="CUS05124.2"/>
    <property type="molecule type" value="Genomic_DNA"/>
</dbReference>
<dbReference type="Gene3D" id="2.120.10.30">
    <property type="entry name" value="TolB, C-terminal domain"/>
    <property type="match status" value="1"/>
</dbReference>
<dbReference type="Proteomes" id="UP000215027">
    <property type="component" value="Chromosome I"/>
</dbReference>
<gene>
    <name evidence="1" type="ORF">CFX0092_A3246</name>
</gene>
<dbReference type="RefSeq" id="WP_095044372.1">
    <property type="nucleotide sequence ID" value="NZ_LN890655.1"/>
</dbReference>
<sequence>MPAPLTAEQALDVALEFDRSIVSRMPIAPAELAAKATVALYDGREQADAALGLATGYTGEIEADAGQVWLISLPGPVWGVAGPGQSPWAVHDGITYQFSARTGQFLALHTGSSLPGLVVLFARGDDLYRTDVEGRVVEQLTTGGRLGWGMTTNDADWWLEAMTQPPRVSPDGFHVAFAPTNATVVVAAVQRPLLSVPMKLSGTGVLAWSPDSRRLASAVNDNGTERAQLAVFDLYTQTTTLLLNEASPDIRNLAWSPDGSQLAFGCCFAADYDATGEYLGTETGELRIVHLDTRLVESAGPLWSSIGGGTQGFCWTEDNRIAALADEDALGLSSHCSELPDGSTAPNGQHRFLVTAPPQPDAAAEIIYTLIVEDVSAGELWRRDLEPGLWPRAWSPDGAYILLDDNDNHSPIRRIRADGTEALELLIEDAYLLAVVPAWQ</sequence>
<dbReference type="OrthoDB" id="159283at2"/>